<sequence>MTNFFTKINIKKDFVAPAKKYKMIKQEMRILQLIDSLEAGGAERMAVNYANALSENIPMSALVATRKEGVLKKQLDEKVSYMFLNKKHTVDLKSIFRLRSFVCKHKINIVHAHGTSFFIAVLLKLIYPRIKIIWHEHYGARETQSRIDNVVLFFSSIFFSSIFVVNHHLEVWVKRNLFPSTVYFIPNFAIFDAKQNETTFLRGNDERRIVCLANLKRPKNHFAILSAFKNLKLSNLGWSMHLIGKDYKDHYSSVLKDFIKENNLDSSVFIYGSKNDIQHILRQATIGILASSAEGFPVTILEYGLAKLPVVSTNVGYCSEIIQDNVGGLLFDPSDNLQIQNQILKIIMDKQLRDEIALELHKSVSNNYSKDKIIAFLLSCYKQIL</sequence>
<dbReference type="EMBL" id="AHKF01000006">
    <property type="protein sequence ID" value="EIA10401.1"/>
    <property type="molecule type" value="Genomic_DNA"/>
</dbReference>
<dbReference type="Pfam" id="PF13439">
    <property type="entry name" value="Glyco_transf_4"/>
    <property type="match status" value="1"/>
</dbReference>
<feature type="domain" description="Glycosyltransferase subfamily 4-like N-terminal" evidence="2">
    <location>
        <begin position="40"/>
        <end position="187"/>
    </location>
</feature>
<dbReference type="Gene3D" id="3.40.50.2000">
    <property type="entry name" value="Glycogen Phosphorylase B"/>
    <property type="match status" value="2"/>
</dbReference>
<dbReference type="SUPFAM" id="SSF53756">
    <property type="entry name" value="UDP-Glycosyltransferase/glycogen phosphorylase"/>
    <property type="match status" value="1"/>
</dbReference>
<dbReference type="InterPro" id="IPR001296">
    <property type="entry name" value="Glyco_trans_1"/>
</dbReference>
<comment type="caution">
    <text evidence="3">The sequence shown here is derived from an EMBL/GenBank/DDBJ whole genome shotgun (WGS) entry which is preliminary data.</text>
</comment>
<dbReference type="AlphaFoldDB" id="H7FM63"/>
<feature type="domain" description="Glycosyl transferase family 1" evidence="1">
    <location>
        <begin position="203"/>
        <end position="356"/>
    </location>
</feature>
<reference evidence="3 4" key="1">
    <citation type="journal article" date="2014" name="Acta Crystallogr. D">
        <title>Structure-based characterization and antifreeze properties of a hyperactive ice-binding protein from the Antarctic bacterium Flavobacterium frigoris PS1.</title>
        <authorList>
            <person name="Do H."/>
            <person name="Kim S.J."/>
            <person name="Kim H.J."/>
            <person name="Lee J.H."/>
        </authorList>
    </citation>
    <scope>NUCLEOTIDE SEQUENCE [LARGE SCALE GENOMIC DNA]</scope>
    <source>
        <strain evidence="3 4">PS1</strain>
    </source>
</reference>
<evidence type="ECO:0000313" key="4">
    <source>
        <dbReference type="Proteomes" id="UP000005566"/>
    </source>
</evidence>
<dbReference type="Proteomes" id="UP000005566">
    <property type="component" value="Unassembled WGS sequence"/>
</dbReference>
<dbReference type="eggNOG" id="COG0438">
    <property type="taxonomic scope" value="Bacteria"/>
</dbReference>
<dbReference type="CDD" id="cd03811">
    <property type="entry name" value="GT4_GT28_WabH-like"/>
    <property type="match status" value="1"/>
</dbReference>
<evidence type="ECO:0000259" key="2">
    <source>
        <dbReference type="Pfam" id="PF13439"/>
    </source>
</evidence>
<evidence type="ECO:0000313" key="3">
    <source>
        <dbReference type="EMBL" id="EIA10401.1"/>
    </source>
</evidence>
<dbReference type="PATRIC" id="fig|1086011.3.peg.256"/>
<keyword evidence="3" id="KW-0808">Transferase</keyword>
<dbReference type="STRING" id="1086011.HJ01_00261"/>
<keyword evidence="3" id="KW-0328">Glycosyltransferase</keyword>
<dbReference type="Pfam" id="PF00534">
    <property type="entry name" value="Glycos_transf_1"/>
    <property type="match status" value="1"/>
</dbReference>
<accession>H7FM63</accession>
<keyword evidence="4" id="KW-1185">Reference proteome</keyword>
<proteinExistence type="predicted"/>
<name>H7FM63_FLAFP</name>
<dbReference type="GO" id="GO:0016757">
    <property type="term" value="F:glycosyltransferase activity"/>
    <property type="evidence" value="ECO:0007669"/>
    <property type="project" value="UniProtKB-KW"/>
</dbReference>
<protein>
    <submittedName>
        <fullName evidence="3">Alpha-1,4-N-acetylgalactosamine transferase PglH</fullName>
        <ecNumber evidence="3">2.4.1.-</ecNumber>
    </submittedName>
</protein>
<gene>
    <name evidence="3" type="ORF">HJ01_00261</name>
</gene>
<dbReference type="RefSeq" id="WP_007136438.1">
    <property type="nucleotide sequence ID" value="NZ_AHKF01000006.1"/>
</dbReference>
<dbReference type="PANTHER" id="PTHR12526">
    <property type="entry name" value="GLYCOSYLTRANSFERASE"/>
    <property type="match status" value="1"/>
</dbReference>
<dbReference type="EC" id="2.4.1.-" evidence="3"/>
<dbReference type="PANTHER" id="PTHR12526:SF630">
    <property type="entry name" value="GLYCOSYLTRANSFERASE"/>
    <property type="match status" value="1"/>
</dbReference>
<dbReference type="InterPro" id="IPR028098">
    <property type="entry name" value="Glyco_trans_4-like_N"/>
</dbReference>
<evidence type="ECO:0000259" key="1">
    <source>
        <dbReference type="Pfam" id="PF00534"/>
    </source>
</evidence>
<organism evidence="3 4">
    <name type="scientific">Flavobacterium frigoris (strain PS1)</name>
    <dbReference type="NCBI Taxonomy" id="1086011"/>
    <lineage>
        <taxon>Bacteria</taxon>
        <taxon>Pseudomonadati</taxon>
        <taxon>Bacteroidota</taxon>
        <taxon>Flavobacteriia</taxon>
        <taxon>Flavobacteriales</taxon>
        <taxon>Flavobacteriaceae</taxon>
        <taxon>Flavobacterium</taxon>
    </lineage>
</organism>